<dbReference type="Proteomes" id="UP000315471">
    <property type="component" value="Unassembled WGS sequence"/>
</dbReference>
<sequence length="304" mass="34106">MSEKLIALRNGIWNISDATLASPQISEAIFDQTIDKLVDAFETVFTEPNPIFELLPDQRFAANIYGKNPKYSRQLMDGLATNYAMLGANPENFPNCTDGYIDNKIDGSVRRIFEDADWIRWASMDNFLTFLAEATPSVFLAAVKSSLANEEDPFGKLFSQESDGIAGRNYLSGLFRALEILAWNNDLFVETLLALAKLDTKDPGGNWTNRPSNSLITILLPWFPQTSTAIELRVAAVKIINKEFPEQGWRLLVGLLPSSHQISSGATKPRFRDWIPADWKDGNVSHDDYWKQIDAYGNYALGSR</sequence>
<protein>
    <submittedName>
        <fullName evidence="1">Uncharacterized protein</fullName>
    </submittedName>
</protein>
<proteinExistence type="predicted"/>
<keyword evidence="2" id="KW-1185">Reference proteome</keyword>
<name>A0A5C6E247_9BACT</name>
<reference evidence="1 2" key="1">
    <citation type="submission" date="2019-02" db="EMBL/GenBank/DDBJ databases">
        <title>Deep-cultivation of Planctomycetes and their phenomic and genomic characterization uncovers novel biology.</title>
        <authorList>
            <person name="Wiegand S."/>
            <person name="Jogler M."/>
            <person name="Boedeker C."/>
            <person name="Pinto D."/>
            <person name="Vollmers J."/>
            <person name="Rivas-Marin E."/>
            <person name="Kohn T."/>
            <person name="Peeters S.H."/>
            <person name="Heuer A."/>
            <person name="Rast P."/>
            <person name="Oberbeckmann S."/>
            <person name="Bunk B."/>
            <person name="Jeske O."/>
            <person name="Meyerdierks A."/>
            <person name="Storesund J.E."/>
            <person name="Kallscheuer N."/>
            <person name="Luecker S."/>
            <person name="Lage O.M."/>
            <person name="Pohl T."/>
            <person name="Merkel B.J."/>
            <person name="Hornburger P."/>
            <person name="Mueller R.-W."/>
            <person name="Bruemmer F."/>
            <person name="Labrenz M."/>
            <person name="Spormann A.M."/>
            <person name="Op Den Camp H."/>
            <person name="Overmann J."/>
            <person name="Amann R."/>
            <person name="Jetten M.S.M."/>
            <person name="Mascher T."/>
            <person name="Medema M.H."/>
            <person name="Devos D.P."/>
            <person name="Kaster A.-K."/>
            <person name="Ovreas L."/>
            <person name="Rohde M."/>
            <person name="Galperin M.Y."/>
            <person name="Jogler C."/>
        </authorList>
    </citation>
    <scope>NUCLEOTIDE SEQUENCE [LARGE SCALE GENOMIC DNA]</scope>
    <source>
        <strain evidence="1 2">Q31b</strain>
    </source>
</reference>
<dbReference type="AlphaFoldDB" id="A0A5C6E247"/>
<evidence type="ECO:0000313" key="1">
    <source>
        <dbReference type="EMBL" id="TWU43713.1"/>
    </source>
</evidence>
<accession>A0A5C6E247</accession>
<gene>
    <name evidence="1" type="ORF">Q31b_12420</name>
</gene>
<evidence type="ECO:0000313" key="2">
    <source>
        <dbReference type="Proteomes" id="UP000315471"/>
    </source>
</evidence>
<dbReference type="RefSeq" id="WP_146598800.1">
    <property type="nucleotide sequence ID" value="NZ_SJPY01000002.1"/>
</dbReference>
<comment type="caution">
    <text evidence="1">The sequence shown here is derived from an EMBL/GenBank/DDBJ whole genome shotgun (WGS) entry which is preliminary data.</text>
</comment>
<dbReference type="EMBL" id="SJPY01000002">
    <property type="protein sequence ID" value="TWU43713.1"/>
    <property type="molecule type" value="Genomic_DNA"/>
</dbReference>
<dbReference type="OrthoDB" id="256716at2"/>
<organism evidence="1 2">
    <name type="scientific">Novipirellula aureliae</name>
    <dbReference type="NCBI Taxonomy" id="2527966"/>
    <lineage>
        <taxon>Bacteria</taxon>
        <taxon>Pseudomonadati</taxon>
        <taxon>Planctomycetota</taxon>
        <taxon>Planctomycetia</taxon>
        <taxon>Pirellulales</taxon>
        <taxon>Pirellulaceae</taxon>
        <taxon>Novipirellula</taxon>
    </lineage>
</organism>